<reference evidence="1" key="1">
    <citation type="submission" date="2022-11" db="EMBL/GenBank/DDBJ databases">
        <title>Pseudomonas triclosanedens sp. nov., a triclosan degrader isolated from activated sludge.</title>
        <authorList>
            <person name="Yin Y."/>
            <person name="Lu Z."/>
        </authorList>
    </citation>
    <scope>NUCLEOTIDE SEQUENCE</scope>
    <source>
        <strain evidence="1">ZM23</strain>
    </source>
</reference>
<dbReference type="Gene3D" id="3.30.450.20">
    <property type="entry name" value="PAS domain"/>
    <property type="match status" value="1"/>
</dbReference>
<proteinExistence type="predicted"/>
<sequence>MPWFARPRSTGRPSVVGPSVDLYGTDLYILVFFVPIQVDGRFIGVAGADIALHEFEAVLLRRA</sequence>
<accession>A0ABY6ZVY4</accession>
<dbReference type="Proteomes" id="UP001163624">
    <property type="component" value="Chromosome"/>
</dbReference>
<keyword evidence="2" id="KW-1185">Reference proteome</keyword>
<name>A0ABY6ZVY4_9PSED</name>
<organism evidence="1 2">
    <name type="scientific">Pseudomonas triclosanedens</name>
    <dbReference type="NCBI Taxonomy" id="2961893"/>
    <lineage>
        <taxon>Bacteria</taxon>
        <taxon>Pseudomonadati</taxon>
        <taxon>Pseudomonadota</taxon>
        <taxon>Gammaproteobacteria</taxon>
        <taxon>Pseudomonadales</taxon>
        <taxon>Pseudomonadaceae</taxon>
        <taxon>Pseudomonas</taxon>
    </lineage>
</organism>
<evidence type="ECO:0000313" key="2">
    <source>
        <dbReference type="Proteomes" id="UP001163624"/>
    </source>
</evidence>
<protein>
    <submittedName>
        <fullName evidence="1">Cache domain-containing protein</fullName>
    </submittedName>
</protein>
<dbReference type="RefSeq" id="WP_254472517.1">
    <property type="nucleotide sequence ID" value="NZ_CP113432.1"/>
</dbReference>
<dbReference type="EMBL" id="CP113432">
    <property type="protein sequence ID" value="WAI48860.1"/>
    <property type="molecule type" value="Genomic_DNA"/>
</dbReference>
<gene>
    <name evidence="1" type="ORF">OU419_24425</name>
</gene>
<evidence type="ECO:0000313" key="1">
    <source>
        <dbReference type="EMBL" id="WAI48860.1"/>
    </source>
</evidence>
<dbReference type="CDD" id="cd12913">
    <property type="entry name" value="PDC1_MCP_like"/>
    <property type="match status" value="1"/>
</dbReference>